<dbReference type="AlphaFoldDB" id="A0AAE2CBE9"/>
<evidence type="ECO:0000313" key="2">
    <source>
        <dbReference type="Proteomes" id="UP001293254"/>
    </source>
</evidence>
<dbReference type="EMBL" id="JACGWO010000011">
    <property type="protein sequence ID" value="KAK4416014.1"/>
    <property type="molecule type" value="Genomic_DNA"/>
</dbReference>
<organism evidence="1 2">
    <name type="scientific">Sesamum alatum</name>
    <dbReference type="NCBI Taxonomy" id="300844"/>
    <lineage>
        <taxon>Eukaryota</taxon>
        <taxon>Viridiplantae</taxon>
        <taxon>Streptophyta</taxon>
        <taxon>Embryophyta</taxon>
        <taxon>Tracheophyta</taxon>
        <taxon>Spermatophyta</taxon>
        <taxon>Magnoliopsida</taxon>
        <taxon>eudicotyledons</taxon>
        <taxon>Gunneridae</taxon>
        <taxon>Pentapetalae</taxon>
        <taxon>asterids</taxon>
        <taxon>lamiids</taxon>
        <taxon>Lamiales</taxon>
        <taxon>Pedaliaceae</taxon>
        <taxon>Sesamum</taxon>
    </lineage>
</organism>
<gene>
    <name evidence="1" type="ORF">Salat_2708800</name>
</gene>
<protein>
    <recommendedName>
        <fullName evidence="3">RVP_2 domain-containing protein</fullName>
    </recommendedName>
</protein>
<reference evidence="1" key="1">
    <citation type="submission" date="2020-06" db="EMBL/GenBank/DDBJ databases">
        <authorList>
            <person name="Li T."/>
            <person name="Hu X."/>
            <person name="Zhang T."/>
            <person name="Song X."/>
            <person name="Zhang H."/>
            <person name="Dai N."/>
            <person name="Sheng W."/>
            <person name="Hou X."/>
            <person name="Wei L."/>
        </authorList>
    </citation>
    <scope>NUCLEOTIDE SEQUENCE</scope>
    <source>
        <strain evidence="1">3651</strain>
        <tissue evidence="1">Leaf</tissue>
    </source>
</reference>
<reference evidence="1" key="2">
    <citation type="journal article" date="2024" name="Plant">
        <title>Genomic evolution and insights into agronomic trait innovations of Sesamum species.</title>
        <authorList>
            <person name="Miao H."/>
            <person name="Wang L."/>
            <person name="Qu L."/>
            <person name="Liu H."/>
            <person name="Sun Y."/>
            <person name="Le M."/>
            <person name="Wang Q."/>
            <person name="Wei S."/>
            <person name="Zheng Y."/>
            <person name="Lin W."/>
            <person name="Duan Y."/>
            <person name="Cao H."/>
            <person name="Xiong S."/>
            <person name="Wang X."/>
            <person name="Wei L."/>
            <person name="Li C."/>
            <person name="Ma Q."/>
            <person name="Ju M."/>
            <person name="Zhao R."/>
            <person name="Li G."/>
            <person name="Mu C."/>
            <person name="Tian Q."/>
            <person name="Mei H."/>
            <person name="Zhang T."/>
            <person name="Gao T."/>
            <person name="Zhang H."/>
        </authorList>
    </citation>
    <scope>NUCLEOTIDE SEQUENCE</scope>
    <source>
        <strain evidence="1">3651</strain>
    </source>
</reference>
<keyword evidence="2" id="KW-1185">Reference proteome</keyword>
<evidence type="ECO:0000313" key="1">
    <source>
        <dbReference type="EMBL" id="KAK4416014.1"/>
    </source>
</evidence>
<comment type="caution">
    <text evidence="1">The sequence shown here is derived from an EMBL/GenBank/DDBJ whole genome shotgun (WGS) entry which is preliminary data.</text>
</comment>
<accession>A0AAE2CBE9</accession>
<dbReference type="CDD" id="cd00303">
    <property type="entry name" value="retropepsin_like"/>
    <property type="match status" value="1"/>
</dbReference>
<dbReference type="Proteomes" id="UP001293254">
    <property type="component" value="Unassembled WGS sequence"/>
</dbReference>
<proteinExistence type="predicted"/>
<sequence length="274" mass="29855">MQARRAKGLCFNCDETFHSGHRCRPKFLLLLTDDDSTIVGEFWPSPPPPFTESIVQPVTPDVAPSALTKETSHFYLSSDVVSGSLLPRTLRLHATIHGHSVSFLVDSREFTQYLVASCSSLLAPAQAAPPYFFGNGDSILCSGVCAEVPIVMQAHSFIIPFDLLPIHGAEVVLGVQWLRTLGPFISDFAVPSMHFYQGGQLIRHCGESETHPSAATFHQLQRLVASASVAAMHTVTFFSVELPHSQALGTFIDIDSATLQSMHPDLSAILLHFS</sequence>
<name>A0AAE2CBE9_9LAMI</name>
<evidence type="ECO:0008006" key="3">
    <source>
        <dbReference type="Google" id="ProtNLM"/>
    </source>
</evidence>